<sequence length="82" mass="9288">MCVNFIALNKAYPKDNFPLEKINCLVNSTSMCEMMSFLDAYSDYHQVWMAEEDEEKTAFITPQGTSIMLECLSALKTPGLHS</sequence>
<dbReference type="PANTHER" id="PTHR24559:SF431">
    <property type="entry name" value="RNA-DIRECTED DNA POLYMERASE HOMOLOG"/>
    <property type="match status" value="1"/>
</dbReference>
<dbReference type="PANTHER" id="PTHR24559">
    <property type="entry name" value="TRANSPOSON TY3-I GAG-POL POLYPROTEIN"/>
    <property type="match status" value="1"/>
</dbReference>
<dbReference type="InterPro" id="IPR043502">
    <property type="entry name" value="DNA/RNA_pol_sf"/>
</dbReference>
<name>A0A0A9BDF7_ARUDO</name>
<dbReference type="Gene3D" id="3.30.70.270">
    <property type="match status" value="1"/>
</dbReference>
<organism evidence="1">
    <name type="scientific">Arundo donax</name>
    <name type="common">Giant reed</name>
    <name type="synonym">Donax arundinaceus</name>
    <dbReference type="NCBI Taxonomy" id="35708"/>
    <lineage>
        <taxon>Eukaryota</taxon>
        <taxon>Viridiplantae</taxon>
        <taxon>Streptophyta</taxon>
        <taxon>Embryophyta</taxon>
        <taxon>Tracheophyta</taxon>
        <taxon>Spermatophyta</taxon>
        <taxon>Magnoliopsida</taxon>
        <taxon>Liliopsida</taxon>
        <taxon>Poales</taxon>
        <taxon>Poaceae</taxon>
        <taxon>PACMAD clade</taxon>
        <taxon>Arundinoideae</taxon>
        <taxon>Arundineae</taxon>
        <taxon>Arundo</taxon>
    </lineage>
</organism>
<evidence type="ECO:0000313" key="1">
    <source>
        <dbReference type="EMBL" id="JAD61376.1"/>
    </source>
</evidence>
<proteinExistence type="predicted"/>
<accession>A0A0A9BDF7</accession>
<reference evidence="1" key="2">
    <citation type="journal article" date="2015" name="Data Brief">
        <title>Shoot transcriptome of the giant reed, Arundo donax.</title>
        <authorList>
            <person name="Barrero R.A."/>
            <person name="Guerrero F.D."/>
            <person name="Moolhuijzen P."/>
            <person name="Goolsby J.A."/>
            <person name="Tidwell J."/>
            <person name="Bellgard S.E."/>
            <person name="Bellgard M.I."/>
        </authorList>
    </citation>
    <scope>NUCLEOTIDE SEQUENCE</scope>
    <source>
        <tissue evidence="1">Shoot tissue taken approximately 20 cm above the soil surface</tissue>
    </source>
</reference>
<dbReference type="SUPFAM" id="SSF56672">
    <property type="entry name" value="DNA/RNA polymerases"/>
    <property type="match status" value="1"/>
</dbReference>
<reference evidence="1" key="1">
    <citation type="submission" date="2014-09" db="EMBL/GenBank/DDBJ databases">
        <authorList>
            <person name="Magalhaes I.L.F."/>
            <person name="Oliveira U."/>
            <person name="Santos F.R."/>
            <person name="Vidigal T.H.D.A."/>
            <person name="Brescovit A.D."/>
            <person name="Santos A.J."/>
        </authorList>
    </citation>
    <scope>NUCLEOTIDE SEQUENCE</scope>
    <source>
        <tissue evidence="1">Shoot tissue taken approximately 20 cm above the soil surface</tissue>
    </source>
</reference>
<dbReference type="InterPro" id="IPR043128">
    <property type="entry name" value="Rev_trsase/Diguanyl_cyclase"/>
</dbReference>
<protein>
    <submittedName>
        <fullName evidence="1">Uncharacterized protein</fullName>
    </submittedName>
</protein>
<dbReference type="Gene3D" id="3.10.10.10">
    <property type="entry name" value="HIV Type 1 Reverse Transcriptase, subunit A, domain 1"/>
    <property type="match status" value="1"/>
</dbReference>
<dbReference type="InterPro" id="IPR053134">
    <property type="entry name" value="RNA-dir_DNA_polymerase"/>
</dbReference>
<dbReference type="EMBL" id="GBRH01236519">
    <property type="protein sequence ID" value="JAD61376.1"/>
    <property type="molecule type" value="Transcribed_RNA"/>
</dbReference>
<dbReference type="AlphaFoldDB" id="A0A0A9BDF7"/>